<evidence type="ECO:0000313" key="1">
    <source>
        <dbReference type="EMBL" id="GCE28079.1"/>
    </source>
</evidence>
<dbReference type="OrthoDB" id="1447403at2"/>
<organism evidence="1 2">
    <name type="scientific">Dictyobacter alpinus</name>
    <dbReference type="NCBI Taxonomy" id="2014873"/>
    <lineage>
        <taxon>Bacteria</taxon>
        <taxon>Bacillati</taxon>
        <taxon>Chloroflexota</taxon>
        <taxon>Ktedonobacteria</taxon>
        <taxon>Ktedonobacterales</taxon>
        <taxon>Dictyobacteraceae</taxon>
        <taxon>Dictyobacter</taxon>
    </lineage>
</organism>
<keyword evidence="2" id="KW-1185">Reference proteome</keyword>
<name>A0A402B9U8_9CHLR</name>
<comment type="caution">
    <text evidence="1">The sequence shown here is derived from an EMBL/GenBank/DDBJ whole genome shotgun (WGS) entry which is preliminary data.</text>
</comment>
<sequence>MDGNQQEIDPRVTLWRTIIQGDQKSWVLFEHNTCLILMEPETDMAAQAHQIMSKWGPVVAGTPAGDFDIISLPNSPGGWIVTGHHPDMLNYVSPEDLTNPNSPDFMIGLLGRGNRDQDAHSLRIVHIEDKRLTNG</sequence>
<protein>
    <submittedName>
        <fullName evidence="1">Uncharacterized protein</fullName>
    </submittedName>
</protein>
<dbReference type="RefSeq" id="WP_126628340.1">
    <property type="nucleotide sequence ID" value="NZ_BIFT01000001.1"/>
</dbReference>
<evidence type="ECO:0000313" key="2">
    <source>
        <dbReference type="Proteomes" id="UP000287171"/>
    </source>
</evidence>
<dbReference type="EMBL" id="BIFT01000001">
    <property type="protein sequence ID" value="GCE28079.1"/>
    <property type="molecule type" value="Genomic_DNA"/>
</dbReference>
<gene>
    <name evidence="1" type="ORF">KDA_35630</name>
</gene>
<reference evidence="2" key="1">
    <citation type="submission" date="2018-12" db="EMBL/GenBank/DDBJ databases">
        <title>Tengunoibacter tsumagoiensis gen. nov., sp. nov., Dictyobacter kobayashii sp. nov., D. alpinus sp. nov., and D. joshuensis sp. nov. and description of Dictyobacteraceae fam. nov. within the order Ktedonobacterales isolated from Tengu-no-mugimeshi.</title>
        <authorList>
            <person name="Wang C.M."/>
            <person name="Zheng Y."/>
            <person name="Sakai Y."/>
            <person name="Toyoda A."/>
            <person name="Minakuchi Y."/>
            <person name="Abe K."/>
            <person name="Yokota A."/>
            <person name="Yabe S."/>
        </authorList>
    </citation>
    <scope>NUCLEOTIDE SEQUENCE [LARGE SCALE GENOMIC DNA]</scope>
    <source>
        <strain evidence="2">Uno16</strain>
    </source>
</reference>
<accession>A0A402B9U8</accession>
<dbReference type="Proteomes" id="UP000287171">
    <property type="component" value="Unassembled WGS sequence"/>
</dbReference>
<dbReference type="AlphaFoldDB" id="A0A402B9U8"/>
<proteinExistence type="predicted"/>